<sequence length="194" mass="21298">MKRAAEYLKRNSYIYITAFVLFVIGVCIGALGAAGIEGGELSSLKEYAESFFGSAQKIAHAEVFRKCAVKNFELVFVCGFCAMFVFTMPVCFAAVGFKGFTTGFAAGFILKAFGSKGALFIFSSFIPSLVFLIPVMFLMCGFCVRFAFMCHKNTARRKKELVPFALSMSAMWAAMSIIDLTDSFVSEFVVKGIF</sequence>
<dbReference type="EMBL" id="JACRTE010000002">
    <property type="protein sequence ID" value="MBC8595851.1"/>
    <property type="molecule type" value="Genomic_DNA"/>
</dbReference>
<evidence type="ECO:0000313" key="3">
    <source>
        <dbReference type="Proteomes" id="UP000647416"/>
    </source>
</evidence>
<feature type="transmembrane region" description="Helical" evidence="1">
    <location>
        <begin position="160"/>
        <end position="178"/>
    </location>
</feature>
<dbReference type="InterPro" id="IPR002798">
    <property type="entry name" value="SpoIIM-like"/>
</dbReference>
<keyword evidence="1" id="KW-0812">Transmembrane</keyword>
<dbReference type="Pfam" id="PF01944">
    <property type="entry name" value="SpoIIM"/>
    <property type="match status" value="1"/>
</dbReference>
<dbReference type="RefSeq" id="WP_262431435.1">
    <property type="nucleotide sequence ID" value="NZ_JACRTE010000002.1"/>
</dbReference>
<keyword evidence="3" id="KW-1185">Reference proteome</keyword>
<accession>A0A926F9J8</accession>
<feature type="transmembrane region" description="Helical" evidence="1">
    <location>
        <begin position="12"/>
        <end position="36"/>
    </location>
</feature>
<keyword evidence="1" id="KW-1133">Transmembrane helix</keyword>
<name>A0A926F9J8_9FIRM</name>
<dbReference type="AlphaFoldDB" id="A0A926F9J8"/>
<dbReference type="InterPro" id="IPR014196">
    <property type="entry name" value="SpoIIM"/>
</dbReference>
<feature type="transmembrane region" description="Helical" evidence="1">
    <location>
        <begin position="74"/>
        <end position="97"/>
    </location>
</feature>
<feature type="transmembrane region" description="Helical" evidence="1">
    <location>
        <begin position="129"/>
        <end position="148"/>
    </location>
</feature>
<gene>
    <name evidence="2" type="ORF">H8706_03075</name>
</gene>
<dbReference type="Proteomes" id="UP000647416">
    <property type="component" value="Unassembled WGS sequence"/>
</dbReference>
<feature type="transmembrane region" description="Helical" evidence="1">
    <location>
        <begin position="104"/>
        <end position="123"/>
    </location>
</feature>
<evidence type="ECO:0000313" key="2">
    <source>
        <dbReference type="EMBL" id="MBC8595851.1"/>
    </source>
</evidence>
<dbReference type="PIRSF" id="PIRSF038973">
    <property type="entry name" value="SpoIIM"/>
    <property type="match status" value="1"/>
</dbReference>
<evidence type="ECO:0000256" key="1">
    <source>
        <dbReference type="SAM" id="Phobius"/>
    </source>
</evidence>
<reference evidence="2" key="1">
    <citation type="submission" date="2020-08" db="EMBL/GenBank/DDBJ databases">
        <title>Genome public.</title>
        <authorList>
            <person name="Liu C."/>
            <person name="Sun Q."/>
        </authorList>
    </citation>
    <scope>NUCLEOTIDE SEQUENCE</scope>
    <source>
        <strain evidence="2">NSJ-50</strain>
    </source>
</reference>
<protein>
    <submittedName>
        <fullName evidence="2">Stage II sporulation protein M</fullName>
    </submittedName>
</protein>
<organism evidence="2 3">
    <name type="scientific">Qingrenia yutianensis</name>
    <dbReference type="NCBI Taxonomy" id="2763676"/>
    <lineage>
        <taxon>Bacteria</taxon>
        <taxon>Bacillati</taxon>
        <taxon>Bacillota</taxon>
        <taxon>Clostridia</taxon>
        <taxon>Eubacteriales</taxon>
        <taxon>Oscillospiraceae</taxon>
        <taxon>Qingrenia</taxon>
    </lineage>
</organism>
<proteinExistence type="predicted"/>
<keyword evidence="1" id="KW-0472">Membrane</keyword>
<comment type="caution">
    <text evidence="2">The sequence shown here is derived from an EMBL/GenBank/DDBJ whole genome shotgun (WGS) entry which is preliminary data.</text>
</comment>